<proteinExistence type="predicted"/>
<name>A0A5Z9NYC7_SALET</name>
<keyword evidence="1" id="KW-1133">Transmembrane helix</keyword>
<dbReference type="InterPro" id="IPR010295">
    <property type="entry name" value="DUF898"/>
</dbReference>
<feature type="transmembrane region" description="Helical" evidence="1">
    <location>
        <begin position="21"/>
        <end position="41"/>
    </location>
</feature>
<dbReference type="Pfam" id="PF05987">
    <property type="entry name" value="DUF898"/>
    <property type="match status" value="1"/>
</dbReference>
<keyword evidence="1" id="KW-0812">Transmembrane</keyword>
<dbReference type="EMBL" id="AAKLVY010000042">
    <property type="protein sequence ID" value="ECT1493234.1"/>
    <property type="molecule type" value="Genomic_DNA"/>
</dbReference>
<gene>
    <name evidence="2" type="ORF">DU044_18995</name>
</gene>
<sequence>MNKVISSKDNHNHTLVFTGKGGKYFVICLVNFLLTCITLGIY</sequence>
<reference evidence="2" key="1">
    <citation type="submission" date="2018-07" db="EMBL/GenBank/DDBJ databases">
        <authorList>
            <consortium name="GenomeTrakr network: Whole genome sequencing for foodborne pathogen traceback"/>
        </authorList>
    </citation>
    <scope>NUCLEOTIDE SEQUENCE</scope>
    <source>
        <strain evidence="2">FSIS11811496</strain>
    </source>
</reference>
<organism evidence="2">
    <name type="scientific">Salmonella enterica subsp. enterica serovar Give</name>
    <dbReference type="NCBI Taxonomy" id="46626"/>
    <lineage>
        <taxon>Bacteria</taxon>
        <taxon>Pseudomonadati</taxon>
        <taxon>Pseudomonadota</taxon>
        <taxon>Gammaproteobacteria</taxon>
        <taxon>Enterobacterales</taxon>
        <taxon>Enterobacteriaceae</taxon>
        <taxon>Salmonella</taxon>
    </lineage>
</organism>
<dbReference type="AlphaFoldDB" id="A0A5Z9NYC7"/>
<protein>
    <submittedName>
        <fullName evidence="2">DUF898 family protein</fullName>
    </submittedName>
</protein>
<comment type="caution">
    <text evidence="2">The sequence shown here is derived from an EMBL/GenBank/DDBJ whole genome shotgun (WGS) entry which is preliminary data.</text>
</comment>
<feature type="non-terminal residue" evidence="2">
    <location>
        <position position="42"/>
    </location>
</feature>
<keyword evidence="1" id="KW-0472">Membrane</keyword>
<evidence type="ECO:0000256" key="1">
    <source>
        <dbReference type="SAM" id="Phobius"/>
    </source>
</evidence>
<evidence type="ECO:0000313" key="2">
    <source>
        <dbReference type="EMBL" id="ECT1493234.1"/>
    </source>
</evidence>
<accession>A0A5Z9NYC7</accession>